<reference evidence="3" key="1">
    <citation type="journal article" date="2019" name="Int. J. Syst. Evol. Microbiol.">
        <title>The Global Catalogue of Microorganisms (GCM) 10K type strain sequencing project: providing services to taxonomists for standard genome sequencing and annotation.</title>
        <authorList>
            <consortium name="The Broad Institute Genomics Platform"/>
            <consortium name="The Broad Institute Genome Sequencing Center for Infectious Disease"/>
            <person name="Wu L."/>
            <person name="Ma J."/>
        </authorList>
    </citation>
    <scope>NUCLEOTIDE SEQUENCE [LARGE SCALE GENOMIC DNA]</scope>
    <source>
        <strain evidence="3">CGMCC 4.7246</strain>
    </source>
</reference>
<dbReference type="Pfam" id="PF14280">
    <property type="entry name" value="DUF4365"/>
    <property type="match status" value="1"/>
</dbReference>
<name>A0ABW1P544_9PSEU</name>
<dbReference type="Proteomes" id="UP001596220">
    <property type="component" value="Unassembled WGS sequence"/>
</dbReference>
<evidence type="ECO:0000259" key="1">
    <source>
        <dbReference type="Pfam" id="PF14280"/>
    </source>
</evidence>
<evidence type="ECO:0000313" key="3">
    <source>
        <dbReference type="Proteomes" id="UP001596220"/>
    </source>
</evidence>
<sequence>MGDVNGSSVEVESAAVVPDGGLPDEARQEQFSLGFVRMVAAAAGFSIKSHETDYDGVDVTIAASAEYGTFYCAALEMQLKCTTRHSLLKDDHLSWQLERARFLKLTNPKRYLPAFIGVLLIPPDLTDLLEMTEERMVSSCRMYWEYAGNLGSIADDRDSKTLKLPRSNLFDVDGLKGIMQMIGEGGLE</sequence>
<gene>
    <name evidence="2" type="ORF">ACFP3R_15645</name>
</gene>
<organism evidence="2 3">
    <name type="scientific">Saccharothrix lopnurensis</name>
    <dbReference type="NCBI Taxonomy" id="1670621"/>
    <lineage>
        <taxon>Bacteria</taxon>
        <taxon>Bacillati</taxon>
        <taxon>Actinomycetota</taxon>
        <taxon>Actinomycetes</taxon>
        <taxon>Pseudonocardiales</taxon>
        <taxon>Pseudonocardiaceae</taxon>
        <taxon>Saccharothrix</taxon>
    </lineage>
</organism>
<dbReference type="RefSeq" id="WP_380636878.1">
    <property type="nucleotide sequence ID" value="NZ_JBHSQO010000013.1"/>
</dbReference>
<feature type="domain" description="DUF4365" evidence="1">
    <location>
        <begin position="29"/>
        <end position="181"/>
    </location>
</feature>
<dbReference type="InterPro" id="IPR025375">
    <property type="entry name" value="DUF4365"/>
</dbReference>
<dbReference type="EMBL" id="JBHSQO010000013">
    <property type="protein sequence ID" value="MFC6090714.1"/>
    <property type="molecule type" value="Genomic_DNA"/>
</dbReference>
<accession>A0ABW1P544</accession>
<keyword evidence="3" id="KW-1185">Reference proteome</keyword>
<proteinExistence type="predicted"/>
<comment type="caution">
    <text evidence="2">The sequence shown here is derived from an EMBL/GenBank/DDBJ whole genome shotgun (WGS) entry which is preliminary data.</text>
</comment>
<evidence type="ECO:0000313" key="2">
    <source>
        <dbReference type="EMBL" id="MFC6090714.1"/>
    </source>
</evidence>
<protein>
    <submittedName>
        <fullName evidence="2">DUF4365 domain-containing protein</fullName>
    </submittedName>
</protein>